<reference evidence="1 2" key="1">
    <citation type="submission" date="2007-04" db="EMBL/GenBank/DDBJ databases">
        <authorList>
            <person name="Fulton L."/>
            <person name="Clifton S."/>
            <person name="Fulton B."/>
            <person name="Xu J."/>
            <person name="Minx P."/>
            <person name="Pepin K.H."/>
            <person name="Johnson M."/>
            <person name="Thiruvilangam P."/>
            <person name="Bhonagiri V."/>
            <person name="Nash W.E."/>
            <person name="Mardis E.R."/>
            <person name="Wilson R.K."/>
        </authorList>
    </citation>
    <scope>NUCLEOTIDE SEQUENCE [LARGE SCALE GENOMIC DNA]</scope>
    <source>
        <strain evidence="1 2">ATCC 29799</strain>
    </source>
</reference>
<keyword evidence="2" id="KW-1185">Reference proteome</keyword>
<proteinExistence type="predicted"/>
<dbReference type="STRING" id="411467.BACCAP_02273"/>
<evidence type="ECO:0000313" key="2">
    <source>
        <dbReference type="Proteomes" id="UP000003639"/>
    </source>
</evidence>
<gene>
    <name evidence="1" type="ORF">BACCAP_02273</name>
</gene>
<protein>
    <submittedName>
        <fullName evidence="1">Uncharacterized protein</fullName>
    </submittedName>
</protein>
<accession>A6NVN0</accession>
<name>A6NVN0_9FIRM</name>
<reference evidence="1 2" key="2">
    <citation type="submission" date="2007-06" db="EMBL/GenBank/DDBJ databases">
        <title>Draft genome sequence of Pseudoflavonifractor capillosus ATCC 29799.</title>
        <authorList>
            <person name="Sudarsanam P."/>
            <person name="Ley R."/>
            <person name="Guruge J."/>
            <person name="Turnbaugh P.J."/>
            <person name="Mahowald M."/>
            <person name="Liep D."/>
            <person name="Gordon J."/>
        </authorList>
    </citation>
    <scope>NUCLEOTIDE SEQUENCE [LARGE SCALE GENOMIC DNA]</scope>
    <source>
        <strain evidence="1 2">ATCC 29799</strain>
    </source>
</reference>
<dbReference type="AlphaFoldDB" id="A6NVN0"/>
<dbReference type="EMBL" id="AAXG02000013">
    <property type="protein sequence ID" value="EDM99999.1"/>
    <property type="molecule type" value="Genomic_DNA"/>
</dbReference>
<organism evidence="1 2">
    <name type="scientific">Pseudoflavonifractor capillosus ATCC 29799</name>
    <dbReference type="NCBI Taxonomy" id="411467"/>
    <lineage>
        <taxon>Bacteria</taxon>
        <taxon>Bacillati</taxon>
        <taxon>Bacillota</taxon>
        <taxon>Clostridia</taxon>
        <taxon>Eubacteriales</taxon>
        <taxon>Oscillospiraceae</taxon>
        <taxon>Pseudoflavonifractor</taxon>
    </lineage>
</organism>
<evidence type="ECO:0000313" key="1">
    <source>
        <dbReference type="EMBL" id="EDM99999.1"/>
    </source>
</evidence>
<dbReference type="Proteomes" id="UP000003639">
    <property type="component" value="Unassembled WGS sequence"/>
</dbReference>
<sequence length="34" mass="4175">MPDFSLTDGFLRTERFFTQVFFKILQKTIDRYRG</sequence>
<comment type="caution">
    <text evidence="1">The sequence shown here is derived from an EMBL/GenBank/DDBJ whole genome shotgun (WGS) entry which is preliminary data.</text>
</comment>